<evidence type="ECO:0000256" key="1">
    <source>
        <dbReference type="SAM" id="MobiDB-lite"/>
    </source>
</evidence>
<comment type="caution">
    <text evidence="2">The sequence shown here is derived from an EMBL/GenBank/DDBJ whole genome shotgun (WGS) entry which is preliminary data.</text>
</comment>
<feature type="region of interest" description="Disordered" evidence="1">
    <location>
        <begin position="47"/>
        <end position="68"/>
    </location>
</feature>
<sequence>MNLRFAELVSDDIQIKEKSKHQAILEYIHPDKHSHLPYRRFKWNQECPKQQQQKSRYKWASKEKRPQNRKHDIQFMTLFSGLNLDKIRNSANTITPLLISPKQQTESL</sequence>
<protein>
    <submittedName>
        <fullName evidence="2">Hypothetical_protein</fullName>
    </submittedName>
</protein>
<gene>
    <name evidence="2" type="ORF">HINF_LOCUS16760</name>
</gene>
<organism evidence="2 3">
    <name type="scientific">Hexamita inflata</name>
    <dbReference type="NCBI Taxonomy" id="28002"/>
    <lineage>
        <taxon>Eukaryota</taxon>
        <taxon>Metamonada</taxon>
        <taxon>Diplomonadida</taxon>
        <taxon>Hexamitidae</taxon>
        <taxon>Hexamitinae</taxon>
        <taxon>Hexamita</taxon>
    </lineage>
</organism>
<accession>A0ABP1HRB5</accession>
<name>A0ABP1HRB5_9EUKA</name>
<dbReference type="EMBL" id="CAXDID020000041">
    <property type="protein sequence ID" value="CAL6000563.1"/>
    <property type="molecule type" value="Genomic_DNA"/>
</dbReference>
<keyword evidence="3" id="KW-1185">Reference proteome</keyword>
<reference evidence="2 3" key="1">
    <citation type="submission" date="2024-07" db="EMBL/GenBank/DDBJ databases">
        <authorList>
            <person name="Akdeniz Z."/>
        </authorList>
    </citation>
    <scope>NUCLEOTIDE SEQUENCE [LARGE SCALE GENOMIC DNA]</scope>
</reference>
<evidence type="ECO:0000313" key="3">
    <source>
        <dbReference type="Proteomes" id="UP001642409"/>
    </source>
</evidence>
<evidence type="ECO:0000313" key="2">
    <source>
        <dbReference type="EMBL" id="CAL6000563.1"/>
    </source>
</evidence>
<proteinExistence type="predicted"/>
<dbReference type="Proteomes" id="UP001642409">
    <property type="component" value="Unassembled WGS sequence"/>
</dbReference>